<protein>
    <recommendedName>
        <fullName evidence="3">DUF4136 domain-containing protein</fullName>
    </recommendedName>
</protein>
<name>A0ABU3ZUF2_9SPHN</name>
<organism evidence="1 2">
    <name type="scientific">Sphingobium naphthae</name>
    <dbReference type="NCBI Taxonomy" id="1886786"/>
    <lineage>
        <taxon>Bacteria</taxon>
        <taxon>Pseudomonadati</taxon>
        <taxon>Pseudomonadota</taxon>
        <taxon>Alphaproteobacteria</taxon>
        <taxon>Sphingomonadales</taxon>
        <taxon>Sphingomonadaceae</taxon>
        <taxon>Sphingobium</taxon>
    </lineage>
</organism>
<comment type="caution">
    <text evidence="1">The sequence shown here is derived from an EMBL/GenBank/DDBJ whole genome shotgun (WGS) entry which is preliminary data.</text>
</comment>
<evidence type="ECO:0000313" key="2">
    <source>
        <dbReference type="Proteomes" id="UP001185984"/>
    </source>
</evidence>
<evidence type="ECO:0008006" key="3">
    <source>
        <dbReference type="Google" id="ProtNLM"/>
    </source>
</evidence>
<keyword evidence="2" id="KW-1185">Reference proteome</keyword>
<accession>A0ABU3ZUF2</accession>
<sequence length="202" mass="20615">MPIRTPIPHGSPFPVGGHMLTRMLALLLIGGVAAFPALAPAATPPQAGTLAVEARHGDGSHDGATDAFRDAATGALAARGFTLLDGAAHAAYWMELVIGTSDVGTGDAKVAPSRPDLMTGGVAGAVGSVFKAPLPSGKNRHVALQKTRLDMILRQRGVDAPVWRGSAVTVRSADRQGEAAAALCGALIRAYPFQSQDVIGVP</sequence>
<reference evidence="2" key="1">
    <citation type="journal article" date="2022" name="J Environ Chem Eng">
        <title>Biodegradation of petroleum oil using a constructed nonpathogenic and heavy metal-tolerant bacterial consortium isolated from marine sponges.</title>
        <authorList>
            <person name="Dechsakulwatana C."/>
            <person name="Rungsihiranrut A."/>
            <person name="Muangchinda C."/>
            <person name="Ningthoujam R."/>
            <person name="Klankeo P."/>
            <person name="Pinyakong O."/>
        </authorList>
    </citation>
    <scope>NUCLEOTIDE SEQUENCE [LARGE SCALE GENOMIC DNA]</scope>
    <source>
        <strain evidence="2">MO2-4</strain>
    </source>
</reference>
<proteinExistence type="predicted"/>
<evidence type="ECO:0000313" key="1">
    <source>
        <dbReference type="EMBL" id="MDV5823143.1"/>
    </source>
</evidence>
<dbReference type="EMBL" id="JAPTHD010000001">
    <property type="protein sequence ID" value="MDV5823143.1"/>
    <property type="molecule type" value="Genomic_DNA"/>
</dbReference>
<dbReference type="Proteomes" id="UP001185984">
    <property type="component" value="Unassembled WGS sequence"/>
</dbReference>
<dbReference type="RefSeq" id="WP_317516155.1">
    <property type="nucleotide sequence ID" value="NZ_JAPTHD010000001.1"/>
</dbReference>
<gene>
    <name evidence="1" type="ORF">O0R41_05965</name>
</gene>